<dbReference type="Gene3D" id="3.30.450.20">
    <property type="entry name" value="PAS domain"/>
    <property type="match status" value="2"/>
</dbReference>
<comment type="catalytic activity">
    <reaction evidence="1">
        <text>ATP + protein L-histidine = ADP + protein N-phospho-L-histidine.</text>
        <dbReference type="EC" id="2.7.13.3"/>
    </reaction>
</comment>
<evidence type="ECO:0000256" key="1">
    <source>
        <dbReference type="ARBA" id="ARBA00000085"/>
    </source>
</evidence>
<dbReference type="InterPro" id="IPR033479">
    <property type="entry name" value="dCache_1"/>
</dbReference>
<dbReference type="EMBL" id="CZBE01000003">
    <property type="protein sequence ID" value="CUP35531.1"/>
    <property type="molecule type" value="Genomic_DNA"/>
</dbReference>
<evidence type="ECO:0000256" key="2">
    <source>
        <dbReference type="ARBA" id="ARBA00004651"/>
    </source>
</evidence>
<dbReference type="InterPro" id="IPR050640">
    <property type="entry name" value="Bact_2-comp_sensor_kinase"/>
</dbReference>
<evidence type="ECO:0000256" key="7">
    <source>
        <dbReference type="ARBA" id="ARBA00022692"/>
    </source>
</evidence>
<name>A0A174MK78_9FIRM</name>
<evidence type="ECO:0000313" key="18">
    <source>
        <dbReference type="Proteomes" id="UP000095765"/>
    </source>
</evidence>
<dbReference type="PROSITE" id="PS50885">
    <property type="entry name" value="HAMP"/>
    <property type="match status" value="1"/>
</dbReference>
<dbReference type="EMBL" id="QVME01000003">
    <property type="protein sequence ID" value="RGE68315.1"/>
    <property type="molecule type" value="Genomic_DNA"/>
</dbReference>
<keyword evidence="6 15" id="KW-0808">Transferase</keyword>
<evidence type="ECO:0000313" key="16">
    <source>
        <dbReference type="EMBL" id="OUP67554.1"/>
    </source>
</evidence>
<dbReference type="SMART" id="SM00387">
    <property type="entry name" value="HATPase_c"/>
    <property type="match status" value="1"/>
</dbReference>
<keyword evidence="9 12" id="KW-1133">Transmembrane helix</keyword>
<dbReference type="Pfam" id="PF06580">
    <property type="entry name" value="His_kinase"/>
    <property type="match status" value="1"/>
</dbReference>
<evidence type="ECO:0000313" key="15">
    <source>
        <dbReference type="EMBL" id="CUP35531.1"/>
    </source>
</evidence>
<dbReference type="GO" id="GO:0005886">
    <property type="term" value="C:plasma membrane"/>
    <property type="evidence" value="ECO:0007669"/>
    <property type="project" value="UniProtKB-SubCell"/>
</dbReference>
<dbReference type="SUPFAM" id="SSF55874">
    <property type="entry name" value="ATPase domain of HSP90 chaperone/DNA topoisomerase II/histidine kinase"/>
    <property type="match status" value="1"/>
</dbReference>
<dbReference type="InterPro" id="IPR010559">
    <property type="entry name" value="Sig_transdc_His_kin_internal"/>
</dbReference>
<evidence type="ECO:0000256" key="4">
    <source>
        <dbReference type="ARBA" id="ARBA00022475"/>
    </source>
</evidence>
<dbReference type="PANTHER" id="PTHR34220:SF7">
    <property type="entry name" value="SENSOR HISTIDINE KINASE YPDA"/>
    <property type="match status" value="1"/>
</dbReference>
<dbReference type="PRINTS" id="PR00344">
    <property type="entry name" value="BCTRLSENSOR"/>
</dbReference>
<dbReference type="RefSeq" id="WP_006873751.1">
    <property type="nucleotide sequence ID" value="NZ_CABIWA010000006.1"/>
</dbReference>
<dbReference type="EMBL" id="NFKP01000031">
    <property type="protein sequence ID" value="OUP67554.1"/>
    <property type="molecule type" value="Genomic_DNA"/>
</dbReference>
<dbReference type="PANTHER" id="PTHR34220">
    <property type="entry name" value="SENSOR HISTIDINE KINASE YPDA"/>
    <property type="match status" value="1"/>
</dbReference>
<dbReference type="InterPro" id="IPR003594">
    <property type="entry name" value="HATPase_dom"/>
</dbReference>
<proteinExistence type="predicted"/>
<dbReference type="Proteomes" id="UP000095765">
    <property type="component" value="Unassembled WGS sequence"/>
</dbReference>
<reference evidence="15 18" key="1">
    <citation type="submission" date="2015-09" db="EMBL/GenBank/DDBJ databases">
        <authorList>
            <consortium name="Pathogen Informatics"/>
        </authorList>
    </citation>
    <scope>NUCLEOTIDE SEQUENCE [LARGE SCALE GENOMIC DNA]</scope>
    <source>
        <strain evidence="15 18">2789STDY5834939</strain>
    </source>
</reference>
<dbReference type="Proteomes" id="UP000196386">
    <property type="component" value="Unassembled WGS sequence"/>
</dbReference>
<dbReference type="InterPro" id="IPR003660">
    <property type="entry name" value="HAMP_dom"/>
</dbReference>
<evidence type="ECO:0000259" key="13">
    <source>
        <dbReference type="PROSITE" id="PS50109"/>
    </source>
</evidence>
<dbReference type="Pfam" id="PF00672">
    <property type="entry name" value="HAMP"/>
    <property type="match status" value="1"/>
</dbReference>
<keyword evidence="11 12" id="KW-0472">Membrane</keyword>
<dbReference type="Pfam" id="PF02743">
    <property type="entry name" value="dCache_1"/>
    <property type="match status" value="1"/>
</dbReference>
<keyword evidence="8 15" id="KW-0418">Kinase</keyword>
<dbReference type="InterPro" id="IPR004358">
    <property type="entry name" value="Sig_transdc_His_kin-like_C"/>
</dbReference>
<feature type="transmembrane region" description="Helical" evidence="12">
    <location>
        <begin position="298"/>
        <end position="322"/>
    </location>
</feature>
<dbReference type="SMART" id="SM00304">
    <property type="entry name" value="HAMP"/>
    <property type="match status" value="1"/>
</dbReference>
<evidence type="ECO:0000313" key="20">
    <source>
        <dbReference type="Proteomes" id="UP000260828"/>
    </source>
</evidence>
<dbReference type="Gene3D" id="6.10.340.10">
    <property type="match status" value="1"/>
</dbReference>
<keyword evidence="5" id="KW-0597">Phosphoprotein</keyword>
<organism evidence="15 18">
    <name type="scientific">Anaerotruncus colihominis</name>
    <dbReference type="NCBI Taxonomy" id="169435"/>
    <lineage>
        <taxon>Bacteria</taxon>
        <taxon>Bacillati</taxon>
        <taxon>Bacillota</taxon>
        <taxon>Clostridia</taxon>
        <taxon>Eubacteriales</taxon>
        <taxon>Oscillospiraceae</taxon>
        <taxon>Anaerotruncus</taxon>
    </lineage>
</organism>
<evidence type="ECO:0000256" key="3">
    <source>
        <dbReference type="ARBA" id="ARBA00012438"/>
    </source>
</evidence>
<dbReference type="InterPro" id="IPR036890">
    <property type="entry name" value="HATPase_C_sf"/>
</dbReference>
<comment type="subcellular location">
    <subcellularLocation>
        <location evidence="2">Cell membrane</location>
        <topology evidence="2">Multi-pass membrane protein</topology>
    </subcellularLocation>
</comment>
<dbReference type="EC" id="2.7.13.3" evidence="3"/>
<evidence type="ECO:0000256" key="8">
    <source>
        <dbReference type="ARBA" id="ARBA00022777"/>
    </source>
</evidence>
<evidence type="ECO:0000256" key="12">
    <source>
        <dbReference type="SAM" id="Phobius"/>
    </source>
</evidence>
<evidence type="ECO:0000313" key="19">
    <source>
        <dbReference type="Proteomes" id="UP000196386"/>
    </source>
</evidence>
<dbReference type="CDD" id="cd12912">
    <property type="entry name" value="PDC2_MCP_like"/>
    <property type="match status" value="1"/>
</dbReference>
<evidence type="ECO:0000256" key="9">
    <source>
        <dbReference type="ARBA" id="ARBA00022989"/>
    </source>
</evidence>
<reference evidence="16" key="3">
    <citation type="journal article" date="2018" name="BMC Genomics">
        <title>Whole genome sequencing and function prediction of 133 gut anaerobes isolated from chicken caecum in pure cultures.</title>
        <authorList>
            <person name="Medvecky M."/>
            <person name="Cejkova D."/>
            <person name="Polansky O."/>
            <person name="Karasova D."/>
            <person name="Kubasova T."/>
            <person name="Cizek A."/>
            <person name="Rychlik I."/>
        </authorList>
    </citation>
    <scope>NUCLEOTIDE SEQUENCE</scope>
    <source>
        <strain evidence="16">An175</strain>
    </source>
</reference>
<dbReference type="PROSITE" id="PS50109">
    <property type="entry name" value="HIS_KIN"/>
    <property type="match status" value="1"/>
</dbReference>
<evidence type="ECO:0000259" key="14">
    <source>
        <dbReference type="PROSITE" id="PS50885"/>
    </source>
</evidence>
<sequence>MRKAAGGWLARATNYYRRRSIQFLISLSFSIAAMAGMLFLGFALYLRFAASTEAMVREENKRVIDQVNINLDVYLRNMMRVSDAMYYRVIKSADLADESIHQQMDLLYETNRDLLVSIVVVEADGSLVGAAPVSMLKPTVDPPEQEWFIRAMDRIENLHFSTPHVQNLFIDPGYNYRWVVSLSRAVELTRDGAVTRGVLLVDMNYSGIEQLFKNVNLGGSGYVYLVDSAGEIIYHPRQQLLYSNLLSENNRAAVSYDDGSHVETFDGQERIVTIKTVGYTGWKIVGVTPMQDAVSDSYAIRTFAVFIILFTIFLMIFVNLFISSRIANPIKRLERSVKGLEGGNWDTEIAVGGSYEVAHLGKTIRTMVAQMRSLMDDIVAEQESKRKSEFDALQSQINPHFLYNTLDSIVWMIENERYPEAVTMVTALARLFRISLSKGKTIISVSDELEHARNYLTIQTMRYKNKFTVSVDAQPETLGLSTIKLIIQPLLENAIYHGMEFADGDGEICVRAYLADDDLIIDVEDNGCGIPADVCATLLTDETRVRSKGSGIGLRNVHQRIRLYYGEPYGLTIISEPDVGTTIRVRLPQLVYGGAQPLKEGAV</sequence>
<reference evidence="19" key="2">
    <citation type="submission" date="2017-04" db="EMBL/GenBank/DDBJ databases">
        <title>Function of individual gut microbiota members based on whole genome sequencing of pure cultures obtained from chicken caecum.</title>
        <authorList>
            <person name="Medvecky M."/>
            <person name="Cejkova D."/>
            <person name="Polansky O."/>
            <person name="Karasova D."/>
            <person name="Kubasova T."/>
            <person name="Cizek A."/>
            <person name="Rychlik I."/>
        </authorList>
    </citation>
    <scope>NUCLEOTIDE SEQUENCE [LARGE SCALE GENOMIC DNA]</scope>
    <source>
        <strain evidence="19">An175</strain>
    </source>
</reference>
<gene>
    <name evidence="15" type="primary">yehU</name>
    <name evidence="16" type="ORF">B5F11_17690</name>
    <name evidence="17" type="ORF">DXC40_08220</name>
    <name evidence="15" type="ORF">ERS852551_00537</name>
</gene>
<accession>A0A174MK78</accession>
<reference evidence="17 20" key="4">
    <citation type="submission" date="2018-08" db="EMBL/GenBank/DDBJ databases">
        <title>A genome reference for cultivated species of the human gut microbiota.</title>
        <authorList>
            <person name="Zou Y."/>
            <person name="Xue W."/>
            <person name="Luo G."/>
        </authorList>
    </citation>
    <scope>NUCLEOTIDE SEQUENCE [LARGE SCALE GENOMIC DNA]</scope>
    <source>
        <strain evidence="17 20">TF05-12AC</strain>
    </source>
</reference>
<evidence type="ECO:0000256" key="5">
    <source>
        <dbReference type="ARBA" id="ARBA00022553"/>
    </source>
</evidence>
<keyword evidence="10" id="KW-0902">Two-component regulatory system</keyword>
<evidence type="ECO:0000313" key="17">
    <source>
        <dbReference type="EMBL" id="RGE68315.1"/>
    </source>
</evidence>
<dbReference type="Pfam" id="PF02518">
    <property type="entry name" value="HATPase_c"/>
    <property type="match status" value="1"/>
</dbReference>
<evidence type="ECO:0000256" key="11">
    <source>
        <dbReference type="ARBA" id="ARBA00023136"/>
    </source>
</evidence>
<dbReference type="CDD" id="cd06225">
    <property type="entry name" value="HAMP"/>
    <property type="match status" value="1"/>
</dbReference>
<evidence type="ECO:0000256" key="10">
    <source>
        <dbReference type="ARBA" id="ARBA00023012"/>
    </source>
</evidence>
<keyword evidence="7 12" id="KW-0812">Transmembrane</keyword>
<keyword evidence="4" id="KW-1003">Cell membrane</keyword>
<feature type="domain" description="Histidine kinase" evidence="13">
    <location>
        <begin position="483"/>
        <end position="591"/>
    </location>
</feature>
<dbReference type="SUPFAM" id="SSF158472">
    <property type="entry name" value="HAMP domain-like"/>
    <property type="match status" value="1"/>
</dbReference>
<dbReference type="Proteomes" id="UP000260828">
    <property type="component" value="Unassembled WGS sequence"/>
</dbReference>
<dbReference type="GO" id="GO:0000155">
    <property type="term" value="F:phosphorelay sensor kinase activity"/>
    <property type="evidence" value="ECO:0007669"/>
    <property type="project" value="InterPro"/>
</dbReference>
<dbReference type="InterPro" id="IPR005467">
    <property type="entry name" value="His_kinase_dom"/>
</dbReference>
<feature type="transmembrane region" description="Helical" evidence="12">
    <location>
        <begin position="21"/>
        <end position="46"/>
    </location>
</feature>
<dbReference type="GeneID" id="72463035"/>
<evidence type="ECO:0000256" key="6">
    <source>
        <dbReference type="ARBA" id="ARBA00022679"/>
    </source>
</evidence>
<protein>
    <recommendedName>
        <fullName evidence="3">histidine kinase</fullName>
        <ecNumber evidence="3">2.7.13.3</ecNumber>
    </recommendedName>
</protein>
<dbReference type="OrthoDB" id="138378at2"/>
<feature type="domain" description="HAMP" evidence="14">
    <location>
        <begin position="324"/>
        <end position="376"/>
    </location>
</feature>
<dbReference type="AlphaFoldDB" id="A0A174MK78"/>
<dbReference type="Gene3D" id="3.30.565.10">
    <property type="entry name" value="Histidine kinase-like ATPase, C-terminal domain"/>
    <property type="match status" value="1"/>
</dbReference>